<protein>
    <submittedName>
        <fullName evidence="1">Uncharacterized protein</fullName>
    </submittedName>
</protein>
<feature type="non-terminal residue" evidence="1">
    <location>
        <position position="1"/>
    </location>
</feature>
<organism evidence="1 2">
    <name type="scientific">Kickxella alabastrina</name>
    <dbReference type="NCBI Taxonomy" id="61397"/>
    <lineage>
        <taxon>Eukaryota</taxon>
        <taxon>Fungi</taxon>
        <taxon>Fungi incertae sedis</taxon>
        <taxon>Zoopagomycota</taxon>
        <taxon>Kickxellomycotina</taxon>
        <taxon>Kickxellomycetes</taxon>
        <taxon>Kickxellales</taxon>
        <taxon>Kickxellaceae</taxon>
        <taxon>Kickxella</taxon>
    </lineage>
</organism>
<dbReference type="EMBL" id="JANBPG010000936">
    <property type="protein sequence ID" value="KAJ1892781.1"/>
    <property type="molecule type" value="Genomic_DNA"/>
</dbReference>
<name>A0ACC1IKX3_9FUNG</name>
<gene>
    <name evidence="1" type="ORF">LPJ66_006137</name>
</gene>
<keyword evidence="2" id="KW-1185">Reference proteome</keyword>
<evidence type="ECO:0000313" key="2">
    <source>
        <dbReference type="Proteomes" id="UP001150581"/>
    </source>
</evidence>
<sequence length="67" mass="7414">TNMAPNMEQNMAPGYNYGDNYNNGANPGHTNMGYYMNPQNNNPANVDYLTSSLQNMNAPSEGYLIFS</sequence>
<evidence type="ECO:0000313" key="1">
    <source>
        <dbReference type="EMBL" id="KAJ1892781.1"/>
    </source>
</evidence>
<proteinExistence type="predicted"/>
<dbReference type="Proteomes" id="UP001150581">
    <property type="component" value="Unassembled WGS sequence"/>
</dbReference>
<comment type="caution">
    <text evidence="1">The sequence shown here is derived from an EMBL/GenBank/DDBJ whole genome shotgun (WGS) entry which is preliminary data.</text>
</comment>
<accession>A0ACC1IKX3</accession>
<reference evidence="1" key="1">
    <citation type="submission" date="2022-07" db="EMBL/GenBank/DDBJ databases">
        <title>Phylogenomic reconstructions and comparative analyses of Kickxellomycotina fungi.</title>
        <authorList>
            <person name="Reynolds N.K."/>
            <person name="Stajich J.E."/>
            <person name="Barry K."/>
            <person name="Grigoriev I.V."/>
            <person name="Crous P."/>
            <person name="Smith M.E."/>
        </authorList>
    </citation>
    <scope>NUCLEOTIDE SEQUENCE</scope>
    <source>
        <strain evidence="1">Benny 63K</strain>
    </source>
</reference>